<evidence type="ECO:0000256" key="1">
    <source>
        <dbReference type="SAM" id="Phobius"/>
    </source>
</evidence>
<proteinExistence type="predicted"/>
<keyword evidence="3" id="KW-1185">Reference proteome</keyword>
<protein>
    <submittedName>
        <fullName evidence="2">Uncharacterized protein</fullName>
    </submittedName>
</protein>
<keyword evidence="1" id="KW-0812">Transmembrane</keyword>
<feature type="transmembrane region" description="Helical" evidence="1">
    <location>
        <begin position="12"/>
        <end position="31"/>
    </location>
</feature>
<gene>
    <name evidence="2" type="ORF">I2I01_10705</name>
</gene>
<dbReference type="Proteomes" id="UP000645610">
    <property type="component" value="Unassembled WGS sequence"/>
</dbReference>
<keyword evidence="1" id="KW-0472">Membrane</keyword>
<evidence type="ECO:0000313" key="2">
    <source>
        <dbReference type="EMBL" id="MBF9142107.1"/>
    </source>
</evidence>
<feature type="transmembrane region" description="Helical" evidence="1">
    <location>
        <begin position="110"/>
        <end position="128"/>
    </location>
</feature>
<reference evidence="2 3" key="1">
    <citation type="submission" date="2020-11" db="EMBL/GenBank/DDBJ databases">
        <authorList>
            <person name="Kim M.K."/>
        </authorList>
    </citation>
    <scope>NUCLEOTIDE SEQUENCE [LARGE SCALE GENOMIC DNA]</scope>
    <source>
        <strain evidence="2 3">BT439</strain>
    </source>
</reference>
<name>A0A931FIK3_9BACT</name>
<dbReference type="AlphaFoldDB" id="A0A931FIK3"/>
<evidence type="ECO:0000313" key="3">
    <source>
        <dbReference type="Proteomes" id="UP000645610"/>
    </source>
</evidence>
<feature type="transmembrane region" description="Helical" evidence="1">
    <location>
        <begin position="81"/>
        <end position="104"/>
    </location>
</feature>
<dbReference type="EMBL" id="JADQDP010000002">
    <property type="protein sequence ID" value="MBF9142107.1"/>
    <property type="molecule type" value="Genomic_DNA"/>
</dbReference>
<accession>A0A931FIK3</accession>
<dbReference type="RefSeq" id="WP_196286429.1">
    <property type="nucleotide sequence ID" value="NZ_JADQDP010000002.1"/>
</dbReference>
<sequence length="138" mass="15861">MKPYYTSRSLLVTFLPLLVFFLLYKGFVYLYLRQHEFWAEQDWGYLVLLIATLARVGRLCKVELSTSADAINYLRLLHWRAVAYDALCGVLGPGVLLPVVGFVVVAQTEYLLMLFSYCSIAVGISLFLELRWAKHFVN</sequence>
<keyword evidence="1" id="KW-1133">Transmembrane helix</keyword>
<comment type="caution">
    <text evidence="2">The sequence shown here is derived from an EMBL/GenBank/DDBJ whole genome shotgun (WGS) entry which is preliminary data.</text>
</comment>
<organism evidence="2 3">
    <name type="scientific">Hymenobacter properus</name>
    <dbReference type="NCBI Taxonomy" id="2791026"/>
    <lineage>
        <taxon>Bacteria</taxon>
        <taxon>Pseudomonadati</taxon>
        <taxon>Bacteroidota</taxon>
        <taxon>Cytophagia</taxon>
        <taxon>Cytophagales</taxon>
        <taxon>Hymenobacteraceae</taxon>
        <taxon>Hymenobacter</taxon>
    </lineage>
</organism>